<accession>A0ABQ5K7M0</accession>
<dbReference type="PANTHER" id="PTHR44899">
    <property type="entry name" value="CAMK FAMILY PROTEIN KINASE"/>
    <property type="match status" value="1"/>
</dbReference>
<dbReference type="PROSITE" id="PS00108">
    <property type="entry name" value="PROTEIN_KINASE_ST"/>
    <property type="match status" value="1"/>
</dbReference>
<dbReference type="SMART" id="SM00220">
    <property type="entry name" value="S_TKc"/>
    <property type="match status" value="1"/>
</dbReference>
<dbReference type="InterPro" id="IPR051131">
    <property type="entry name" value="NEK_Ser/Thr_kinase_NIMA"/>
</dbReference>
<feature type="compositionally biased region" description="Polar residues" evidence="10">
    <location>
        <begin position="423"/>
        <end position="437"/>
    </location>
</feature>
<dbReference type="InterPro" id="IPR000719">
    <property type="entry name" value="Prot_kinase_dom"/>
</dbReference>
<evidence type="ECO:0000256" key="8">
    <source>
        <dbReference type="ARBA" id="ARBA00048679"/>
    </source>
</evidence>
<feature type="domain" description="Protein kinase" evidence="11">
    <location>
        <begin position="7"/>
        <end position="306"/>
    </location>
</feature>
<dbReference type="EMBL" id="BQXS01012744">
    <property type="protein sequence ID" value="GKT27439.1"/>
    <property type="molecule type" value="Genomic_DNA"/>
</dbReference>
<evidence type="ECO:0000256" key="4">
    <source>
        <dbReference type="ARBA" id="ARBA00022741"/>
    </source>
</evidence>
<dbReference type="InterPro" id="IPR011009">
    <property type="entry name" value="Kinase-like_dom_sf"/>
</dbReference>
<dbReference type="PROSITE" id="PS50011">
    <property type="entry name" value="PROTEIN_KINASE_DOM"/>
    <property type="match status" value="1"/>
</dbReference>
<proteinExistence type="predicted"/>
<keyword evidence="6 9" id="KW-0067">ATP-binding</keyword>
<reference evidence="12" key="1">
    <citation type="submission" date="2022-03" db="EMBL/GenBank/DDBJ databases">
        <title>Draft genome sequence of Aduncisulcus paluster, a free-living microaerophilic Fornicata.</title>
        <authorList>
            <person name="Yuyama I."/>
            <person name="Kume K."/>
            <person name="Tamura T."/>
            <person name="Inagaki Y."/>
            <person name="Hashimoto T."/>
        </authorList>
    </citation>
    <scope>NUCLEOTIDE SEQUENCE</scope>
    <source>
        <strain evidence="12">NY0171</strain>
    </source>
</reference>
<evidence type="ECO:0000256" key="2">
    <source>
        <dbReference type="ARBA" id="ARBA00022527"/>
    </source>
</evidence>
<evidence type="ECO:0000256" key="9">
    <source>
        <dbReference type="PROSITE-ProRule" id="PRU10141"/>
    </source>
</evidence>
<feature type="region of interest" description="Disordered" evidence="10">
    <location>
        <begin position="316"/>
        <end position="358"/>
    </location>
</feature>
<evidence type="ECO:0000256" key="5">
    <source>
        <dbReference type="ARBA" id="ARBA00022777"/>
    </source>
</evidence>
<dbReference type="SUPFAM" id="SSF56112">
    <property type="entry name" value="Protein kinase-like (PK-like)"/>
    <property type="match status" value="1"/>
</dbReference>
<organism evidence="12 13">
    <name type="scientific">Aduncisulcus paluster</name>
    <dbReference type="NCBI Taxonomy" id="2918883"/>
    <lineage>
        <taxon>Eukaryota</taxon>
        <taxon>Metamonada</taxon>
        <taxon>Carpediemonas-like organisms</taxon>
        <taxon>Aduncisulcus</taxon>
    </lineage>
</organism>
<keyword evidence="13" id="KW-1185">Reference proteome</keyword>
<evidence type="ECO:0000313" key="13">
    <source>
        <dbReference type="Proteomes" id="UP001057375"/>
    </source>
</evidence>
<dbReference type="Proteomes" id="UP001057375">
    <property type="component" value="Unassembled WGS sequence"/>
</dbReference>
<keyword evidence="4 9" id="KW-0547">Nucleotide-binding</keyword>
<dbReference type="Pfam" id="PF00069">
    <property type="entry name" value="Pkinase"/>
    <property type="match status" value="1"/>
</dbReference>
<dbReference type="Gene3D" id="1.10.510.10">
    <property type="entry name" value="Transferase(Phosphotransferase) domain 1"/>
    <property type="match status" value="1"/>
</dbReference>
<evidence type="ECO:0000256" key="6">
    <source>
        <dbReference type="ARBA" id="ARBA00022840"/>
    </source>
</evidence>
<keyword evidence="2" id="KW-0723">Serine/threonine-protein kinase</keyword>
<name>A0ABQ5K7M0_9EUKA</name>
<keyword evidence="5" id="KW-0418">Kinase</keyword>
<dbReference type="Gene3D" id="3.30.200.20">
    <property type="entry name" value="Phosphorylase Kinase, domain 1"/>
    <property type="match status" value="1"/>
</dbReference>
<comment type="caution">
    <text evidence="12">The sequence shown here is derived from an EMBL/GenBank/DDBJ whole genome shotgun (WGS) entry which is preliminary data.</text>
</comment>
<keyword evidence="3" id="KW-0808">Transferase</keyword>
<evidence type="ECO:0000313" key="12">
    <source>
        <dbReference type="EMBL" id="GKT27439.1"/>
    </source>
</evidence>
<evidence type="ECO:0000259" key="11">
    <source>
        <dbReference type="PROSITE" id="PS50011"/>
    </source>
</evidence>
<dbReference type="CDD" id="cd08215">
    <property type="entry name" value="STKc_Nek"/>
    <property type="match status" value="1"/>
</dbReference>
<evidence type="ECO:0000256" key="7">
    <source>
        <dbReference type="ARBA" id="ARBA00047899"/>
    </source>
</evidence>
<dbReference type="EC" id="2.7.11.1" evidence="1"/>
<evidence type="ECO:0000256" key="3">
    <source>
        <dbReference type="ARBA" id="ARBA00022679"/>
    </source>
</evidence>
<gene>
    <name evidence="12" type="ORF">ADUPG1_013835</name>
</gene>
<evidence type="ECO:0000256" key="10">
    <source>
        <dbReference type="SAM" id="MobiDB-lite"/>
    </source>
</evidence>
<dbReference type="InterPro" id="IPR008271">
    <property type="entry name" value="Ser/Thr_kinase_AS"/>
</dbReference>
<evidence type="ECO:0000256" key="1">
    <source>
        <dbReference type="ARBA" id="ARBA00012513"/>
    </source>
</evidence>
<dbReference type="InterPro" id="IPR017441">
    <property type="entry name" value="Protein_kinase_ATP_BS"/>
</dbReference>
<comment type="catalytic activity">
    <reaction evidence="8">
        <text>L-seryl-[protein] + ATP = O-phospho-L-seryl-[protein] + ADP + H(+)</text>
        <dbReference type="Rhea" id="RHEA:17989"/>
        <dbReference type="Rhea" id="RHEA-COMP:9863"/>
        <dbReference type="Rhea" id="RHEA-COMP:11604"/>
        <dbReference type="ChEBI" id="CHEBI:15378"/>
        <dbReference type="ChEBI" id="CHEBI:29999"/>
        <dbReference type="ChEBI" id="CHEBI:30616"/>
        <dbReference type="ChEBI" id="CHEBI:83421"/>
        <dbReference type="ChEBI" id="CHEBI:456216"/>
        <dbReference type="EC" id="2.7.11.1"/>
    </reaction>
</comment>
<dbReference type="PANTHER" id="PTHR44899:SF3">
    <property type="entry name" value="SERINE_THREONINE-PROTEIN KINASE NEK1"/>
    <property type="match status" value="1"/>
</dbReference>
<dbReference type="PROSITE" id="PS00107">
    <property type="entry name" value="PROTEIN_KINASE_ATP"/>
    <property type="match status" value="1"/>
</dbReference>
<feature type="binding site" evidence="9">
    <location>
        <position position="37"/>
    </location>
    <ligand>
        <name>ATP</name>
        <dbReference type="ChEBI" id="CHEBI:30616"/>
    </ligand>
</feature>
<sequence length="652" mass="73314">MSCLKDFKFTKLLGRGSFGAVYQAHLVKTKRSQFAVKEIKLTCKRGEPIDDKALKDAITEVEVLAAIYHPSIISYYAAFVEKHRLYIVTELMSGGDLSDAIRIARKTGKYFSENAIWSIAIQMLLGLNALHQKNILHRDIKAANVFLDSPESSPAQGSAFSHQHTLLSKGNLNVKLGDLGVARVLKNKQQMAKTSIGTPYYVSPEIWRGSSYNAKSDIWSVGCLLYELVMLKHPFNGRDMRDLAQKVLRGRYRPITIIKSDSHSSSTTFGTSAGCSLQLSRFIDRMLQIDPRKRPSCDVLLDDPIVKSKSGLSPVPLSLRNSMVPPKKSLGDSDVPGDEVSHDLTVHGSGSSKIQKVDKNRRIVGFKSQSKHSPYKPIILPSPAYTRRQRWEKVVERQKERLSLPSPSVPPSPPAFTKKLPSLTPSPSISMTQSSLESGRGFEGKQPFDEDRAKQHHFLPPQHSQYKKPSVSILSPRLAVLPSHPSAHEPQQQDELPHVEPRFEGKQPFDEDRAKQHHFLPPQHSQYKKPSVSILSPRLAVLPSHPSAHEPQQQDELPHVEPRAPVQTAVKQPVQKYYHHHNPYLPQNRYAQGFLPKAPQIHSNKGHPSKAPRPVAHSYVPSLYRERYDRVSKGVMRKPSMRRKPAAWLYAK</sequence>
<protein>
    <recommendedName>
        <fullName evidence="1">non-specific serine/threonine protein kinase</fullName>
        <ecNumber evidence="1">2.7.11.1</ecNumber>
    </recommendedName>
</protein>
<feature type="region of interest" description="Disordered" evidence="10">
    <location>
        <begin position="396"/>
        <end position="447"/>
    </location>
</feature>
<comment type="catalytic activity">
    <reaction evidence="7">
        <text>L-threonyl-[protein] + ATP = O-phospho-L-threonyl-[protein] + ADP + H(+)</text>
        <dbReference type="Rhea" id="RHEA:46608"/>
        <dbReference type="Rhea" id="RHEA-COMP:11060"/>
        <dbReference type="Rhea" id="RHEA-COMP:11605"/>
        <dbReference type="ChEBI" id="CHEBI:15378"/>
        <dbReference type="ChEBI" id="CHEBI:30013"/>
        <dbReference type="ChEBI" id="CHEBI:30616"/>
        <dbReference type="ChEBI" id="CHEBI:61977"/>
        <dbReference type="ChEBI" id="CHEBI:456216"/>
        <dbReference type="EC" id="2.7.11.1"/>
    </reaction>
</comment>